<dbReference type="OrthoDB" id="409956at2759"/>
<keyword evidence="1" id="KW-0175">Coiled coil</keyword>
<dbReference type="eggNOG" id="ENOG502SH1H">
    <property type="taxonomic scope" value="Eukaryota"/>
</dbReference>
<dbReference type="Gene3D" id="3.90.70.80">
    <property type="match status" value="1"/>
</dbReference>
<keyword evidence="5" id="KW-1185">Reference proteome</keyword>
<feature type="compositionally biased region" description="Low complexity" evidence="2">
    <location>
        <begin position="1111"/>
        <end position="1123"/>
    </location>
</feature>
<dbReference type="GeneID" id="20223180"/>
<feature type="region of interest" description="Disordered" evidence="2">
    <location>
        <begin position="33"/>
        <end position="159"/>
    </location>
</feature>
<dbReference type="SUPFAM" id="SSF54001">
    <property type="entry name" value="Cysteine proteinases"/>
    <property type="match status" value="1"/>
</dbReference>
<feature type="compositionally biased region" description="Pro residues" evidence="2">
    <location>
        <begin position="240"/>
        <end position="249"/>
    </location>
</feature>
<evidence type="ECO:0000256" key="2">
    <source>
        <dbReference type="SAM" id="MobiDB-lite"/>
    </source>
</evidence>
<accession>F0XWF2</accession>
<dbReference type="EMBL" id="GL833120">
    <property type="protein sequence ID" value="EGB12972.1"/>
    <property type="molecule type" value="Genomic_DNA"/>
</dbReference>
<dbReference type="Proteomes" id="UP000002729">
    <property type="component" value="Unassembled WGS sequence"/>
</dbReference>
<feature type="compositionally biased region" description="Basic and acidic residues" evidence="2">
    <location>
        <begin position="490"/>
        <end position="504"/>
    </location>
</feature>
<dbReference type="RefSeq" id="XP_009032585.1">
    <property type="nucleotide sequence ID" value="XM_009034337.1"/>
</dbReference>
<protein>
    <recommendedName>
        <fullName evidence="3">OTU domain-containing protein</fullName>
    </recommendedName>
</protein>
<dbReference type="CDD" id="cd22744">
    <property type="entry name" value="OTU"/>
    <property type="match status" value="1"/>
</dbReference>
<feature type="coiled-coil region" evidence="1">
    <location>
        <begin position="609"/>
        <end position="727"/>
    </location>
</feature>
<feature type="coiled-coil region" evidence="1">
    <location>
        <begin position="761"/>
        <end position="907"/>
    </location>
</feature>
<dbReference type="PANTHER" id="PTHR48148">
    <property type="entry name" value="KERATINOCYTE PROLINE-RICH PROTEIN"/>
    <property type="match status" value="1"/>
</dbReference>
<feature type="compositionally biased region" description="Low complexity" evidence="2">
    <location>
        <begin position="72"/>
        <end position="87"/>
    </location>
</feature>
<feature type="region of interest" description="Disordered" evidence="2">
    <location>
        <begin position="1085"/>
        <end position="1145"/>
    </location>
</feature>
<reference evidence="4 5" key="1">
    <citation type="journal article" date="2011" name="Proc. Natl. Acad. Sci. U.S.A.">
        <title>Niche of harmful alga Aureococcus anophagefferens revealed through ecogenomics.</title>
        <authorList>
            <person name="Gobler C.J."/>
            <person name="Berry D.L."/>
            <person name="Dyhrman S.T."/>
            <person name="Wilhelm S.W."/>
            <person name="Salamov A."/>
            <person name="Lobanov A.V."/>
            <person name="Zhang Y."/>
            <person name="Collier J.L."/>
            <person name="Wurch L.L."/>
            <person name="Kustka A.B."/>
            <person name="Dill B.D."/>
            <person name="Shah M."/>
            <person name="VerBerkmoes N.C."/>
            <person name="Kuo A."/>
            <person name="Terry A."/>
            <person name="Pangilinan J."/>
            <person name="Lindquist E.A."/>
            <person name="Lucas S."/>
            <person name="Paulsen I.T."/>
            <person name="Hattenrath-Lehmann T.K."/>
            <person name="Talmage S.C."/>
            <person name="Walker E.A."/>
            <person name="Koch F."/>
            <person name="Burson A.M."/>
            <person name="Marcoval M.A."/>
            <person name="Tang Y.Z."/>
            <person name="Lecleir G.R."/>
            <person name="Coyne K.J."/>
            <person name="Berg G.M."/>
            <person name="Bertrand E.M."/>
            <person name="Saito M.A."/>
            <person name="Gladyshev V.N."/>
            <person name="Grigoriev I.V."/>
        </authorList>
    </citation>
    <scope>NUCLEOTIDE SEQUENCE [LARGE SCALE GENOMIC DNA]</scope>
    <source>
        <strain evidence="5">CCMP 1984</strain>
    </source>
</reference>
<feature type="compositionally biased region" description="Pro residues" evidence="2">
    <location>
        <begin position="53"/>
        <end position="71"/>
    </location>
</feature>
<feature type="region of interest" description="Disordered" evidence="2">
    <location>
        <begin position="1"/>
        <end position="20"/>
    </location>
</feature>
<dbReference type="PROSITE" id="PS50802">
    <property type="entry name" value="OTU"/>
    <property type="match status" value="1"/>
</dbReference>
<feature type="domain" description="OTU" evidence="3">
    <location>
        <begin position="306"/>
        <end position="453"/>
    </location>
</feature>
<feature type="compositionally biased region" description="Low complexity" evidence="2">
    <location>
        <begin position="214"/>
        <end position="239"/>
    </location>
</feature>
<organism evidence="5">
    <name type="scientific">Aureococcus anophagefferens</name>
    <name type="common">Harmful bloom alga</name>
    <dbReference type="NCBI Taxonomy" id="44056"/>
    <lineage>
        <taxon>Eukaryota</taxon>
        <taxon>Sar</taxon>
        <taxon>Stramenopiles</taxon>
        <taxon>Ochrophyta</taxon>
        <taxon>Pelagophyceae</taxon>
        <taxon>Pelagomonadales</taxon>
        <taxon>Pelagomonadaceae</taxon>
        <taxon>Aureococcus</taxon>
    </lineage>
</organism>
<dbReference type="KEGG" id="aaf:AURANDRAFT_60814"/>
<feature type="region of interest" description="Disordered" evidence="2">
    <location>
        <begin position="472"/>
        <end position="528"/>
    </location>
</feature>
<sequence>MVSFGLAGYGLNKKKQQSSSSIYKMLPRTLASAGASARALVRGRSAPSLAKAPPAPAPRAPSPRAPPPPPGAFLAGAPPLRLSRAADAPPPRDTPLKRPAAADDTPQTKRAKADAPSPSPRPPVYARAPARPEPGPAPVKARADAFAPETPRAATRRRVASALERARAAGLGHKLAKYDEAWIEQKLDENADYGDLARNVECFVSRAVDDARAAARPASRPLGSPRAALSPRARAGSDARPPPAAPPGAPAAAAEHPLGPCDKCDGPHATSRCPHFAKDRDDHPDAQRAKGLACGADGGNAYLRRGEVIRQPGDGSCLFHSLAYGLRLQNRHGDARQLRRELMDWLSRNPDASIADTPVGDWVKWDSNCSVDDYTARMRGAGWGGGIEMAAFARRFDVDVHVYERDPGGRRDLPYKRVARFEPGDGAPSPRGRPAPVNVLYCGGVHYDALVADRGALVELAGDAEPRRFDYASSPRLDARGPSLQPKTWHARDGRGDRGRDFAAKPRSSYFSRGAPKQAPPRHQFYGSRRPLPYRPTRWFVARMRLRDSGVPDGIFSHSRRPSWFPSHSSPAQSPAAFDVLALPPRPSLHLQLTVIVLDTAHLPQRTMGKKEKQEIESLKSRNGDLEKKMAKDRNEAEKRLKEEMDNAKAALADWQATAEEEKAKAVEAAKLEGALAEKEAAGVHASFLEAKVAELEGKVSALEAALAESRDAAAAAEQHAAEAQAALAATSAVDAGAPGVDEAQAAAKLQACERRRSVVADQRKKQREEQQRLAAQLKAAEASAADLATRLEAAEAAAEAAAATRAAAAPAAAADDGAAAALEARAAAALEAADALKAEHAAATTRLEAAAAEAAAAREAARERLETSERSLASERRRSVAFKADAESLRGRAAAAEQKLSAIRRKSTVADGAVARAASARSRALADAVGRASRAEADGALRAKEARDAAAGLGETIARLGAALAHAGELGDAERLYHEGAHLRGDVFGARHAEEAETLRVMANHCRERNDLQAALAYMERSCSAYTSSLRSGESAAAAPSRAPTALEAARATPLATLAAPAHATQPAPLGPDDALVPDAVPARLKRAPPRSLLNADREDRDPRPPRPRSPGSVPAVVSSRPHCVRHRVETPPRPLPLDDDLIV</sequence>
<dbReference type="AlphaFoldDB" id="F0XWF2"/>
<proteinExistence type="predicted"/>
<evidence type="ECO:0000313" key="5">
    <source>
        <dbReference type="Proteomes" id="UP000002729"/>
    </source>
</evidence>
<feature type="compositionally biased region" description="Basic and acidic residues" evidence="2">
    <location>
        <begin position="1097"/>
        <end position="1106"/>
    </location>
</feature>
<gene>
    <name evidence="4" type="ORF">AURANDRAFT_60814</name>
</gene>
<evidence type="ECO:0000256" key="1">
    <source>
        <dbReference type="SAM" id="Coils"/>
    </source>
</evidence>
<evidence type="ECO:0000313" key="4">
    <source>
        <dbReference type="EMBL" id="EGB12972.1"/>
    </source>
</evidence>
<name>F0XWF2_AURAN</name>
<evidence type="ECO:0000259" key="3">
    <source>
        <dbReference type="PROSITE" id="PS50802"/>
    </source>
</evidence>
<feature type="region of interest" description="Disordered" evidence="2">
    <location>
        <begin position="213"/>
        <end position="256"/>
    </location>
</feature>
<dbReference type="InterPro" id="IPR003323">
    <property type="entry name" value="OTU_dom"/>
</dbReference>
<dbReference type="InParanoid" id="F0XWF2"/>
<dbReference type="InterPro" id="IPR038765">
    <property type="entry name" value="Papain-like_cys_pep_sf"/>
</dbReference>
<dbReference type="PANTHER" id="PTHR48148:SF2">
    <property type="entry name" value="PA14 DOMAIN-CONTAINING PROTEIN"/>
    <property type="match status" value="1"/>
</dbReference>